<keyword evidence="3" id="KW-1185">Reference proteome</keyword>
<sequence>MPNHHRGGRKPGSKELTGTQKAAVIALRDSGLKYSQIAKEANVSAEAARKIVSNTRKSINGSNNLQELLAEVDASSKRPKRSGRPRKHPRRPEVR</sequence>
<dbReference type="EMBL" id="JH767616">
    <property type="protein sequence ID" value="EON69516.1"/>
    <property type="molecule type" value="Genomic_DNA"/>
</dbReference>
<feature type="compositionally biased region" description="Basic residues" evidence="1">
    <location>
        <begin position="1"/>
        <end position="11"/>
    </location>
</feature>
<accession>R7Z6F9</accession>
<proteinExistence type="predicted"/>
<feature type="region of interest" description="Disordered" evidence="1">
    <location>
        <begin position="1"/>
        <end position="20"/>
    </location>
</feature>
<dbReference type="RefSeq" id="XP_007784833.1">
    <property type="nucleotide sequence ID" value="XM_007786643.1"/>
</dbReference>
<feature type="compositionally biased region" description="Basic residues" evidence="1">
    <location>
        <begin position="77"/>
        <end position="95"/>
    </location>
</feature>
<protein>
    <submittedName>
        <fullName evidence="2">Uncharacterized protein</fullName>
    </submittedName>
</protein>
<name>R7Z6F9_CONA1</name>
<evidence type="ECO:0000256" key="1">
    <source>
        <dbReference type="SAM" id="MobiDB-lite"/>
    </source>
</evidence>
<dbReference type="GeneID" id="19906087"/>
<dbReference type="HOGENOM" id="CLU_2372713_0_0_1"/>
<feature type="region of interest" description="Disordered" evidence="1">
    <location>
        <begin position="71"/>
        <end position="95"/>
    </location>
</feature>
<reference evidence="3" key="1">
    <citation type="submission" date="2012-06" db="EMBL/GenBank/DDBJ databases">
        <title>The genome sequence of Coniosporium apollinis CBS 100218.</title>
        <authorList>
            <consortium name="The Broad Institute Genome Sequencing Platform"/>
            <person name="Cuomo C."/>
            <person name="Gorbushina A."/>
            <person name="Noack S."/>
            <person name="Walker B."/>
            <person name="Young S.K."/>
            <person name="Zeng Q."/>
            <person name="Gargeya S."/>
            <person name="Fitzgerald M."/>
            <person name="Haas B."/>
            <person name="Abouelleil A."/>
            <person name="Alvarado L."/>
            <person name="Arachchi H.M."/>
            <person name="Berlin A.M."/>
            <person name="Chapman S.B."/>
            <person name="Goldberg J."/>
            <person name="Griggs A."/>
            <person name="Gujja S."/>
            <person name="Hansen M."/>
            <person name="Howarth C."/>
            <person name="Imamovic A."/>
            <person name="Larimer J."/>
            <person name="McCowan C."/>
            <person name="Montmayeur A."/>
            <person name="Murphy C."/>
            <person name="Neiman D."/>
            <person name="Pearson M."/>
            <person name="Priest M."/>
            <person name="Roberts A."/>
            <person name="Saif S."/>
            <person name="Shea T."/>
            <person name="Sisk P."/>
            <person name="Sykes S."/>
            <person name="Wortman J."/>
            <person name="Nusbaum C."/>
            <person name="Birren B."/>
        </authorList>
    </citation>
    <scope>NUCLEOTIDE SEQUENCE [LARGE SCALE GENOMIC DNA]</scope>
    <source>
        <strain evidence="3">CBS 100218</strain>
    </source>
</reference>
<evidence type="ECO:0000313" key="2">
    <source>
        <dbReference type="EMBL" id="EON69516.1"/>
    </source>
</evidence>
<organism evidence="2 3">
    <name type="scientific">Coniosporium apollinis (strain CBS 100218)</name>
    <name type="common">Rock-inhabiting black yeast</name>
    <dbReference type="NCBI Taxonomy" id="1168221"/>
    <lineage>
        <taxon>Eukaryota</taxon>
        <taxon>Fungi</taxon>
        <taxon>Dikarya</taxon>
        <taxon>Ascomycota</taxon>
        <taxon>Pezizomycotina</taxon>
        <taxon>Dothideomycetes</taxon>
        <taxon>Dothideomycetes incertae sedis</taxon>
        <taxon>Coniosporium</taxon>
    </lineage>
</organism>
<dbReference type="SUPFAM" id="SSF88659">
    <property type="entry name" value="Sigma3 and sigma4 domains of RNA polymerase sigma factors"/>
    <property type="match status" value="1"/>
</dbReference>
<dbReference type="Proteomes" id="UP000016924">
    <property type="component" value="Unassembled WGS sequence"/>
</dbReference>
<dbReference type="InterPro" id="IPR013324">
    <property type="entry name" value="RNA_pol_sigma_r3/r4-like"/>
</dbReference>
<evidence type="ECO:0000313" key="3">
    <source>
        <dbReference type="Proteomes" id="UP000016924"/>
    </source>
</evidence>
<gene>
    <name evidence="2" type="ORF">W97_08776</name>
</gene>
<dbReference type="AlphaFoldDB" id="R7Z6F9"/>